<accession>A0A9X3MUI0</accession>
<feature type="chain" id="PRO_5040770075" evidence="2">
    <location>
        <begin position="26"/>
        <end position="532"/>
    </location>
</feature>
<proteinExistence type="predicted"/>
<dbReference type="RefSeq" id="WP_270040726.1">
    <property type="nucleotide sequence ID" value="NZ_JAPDOD010000012.1"/>
</dbReference>
<reference evidence="3" key="1">
    <citation type="submission" date="2022-10" db="EMBL/GenBank/DDBJ databases">
        <title>The WGS of Solirubrobacter ginsenosidimutans DSM 21036.</title>
        <authorList>
            <person name="Jiang Z."/>
        </authorList>
    </citation>
    <scope>NUCLEOTIDE SEQUENCE</scope>
    <source>
        <strain evidence="3">DSM 21036</strain>
    </source>
</reference>
<sequence>MHLLRAGLGVLAAATLFAAVPSAHAANRFTLDAHPVTPGHVLLNPPGSASGSALVAWTSDPGSGALAPVVKACVVAPGDSACAPQILHAPEGDGAAFAVDGVFPIVNGDTVTLVGPRSGPGDVITWTSVDGAPFGAPARIRGVYPTQLIHPQDVVASGPNALIGGDTAGLGVGVFGNVRGAVHLDHAGLDVQDSSLALDRNGNPVQAYFNLGSNPTASDSTVETFRYKGAGALTESGSWEGPDKVSTGTTPVLTGGAAGLFLVDAETSPGGAVPTRIVVRKDDGTRFGEPLLLADDTAAELFDGGAAAQAPSGRLAVVWPETRAGDGAKVMRLFTSVNQGSSFSAIDVAALGDSYLDDRNASVAVGDDGQGAVSFVDDGGLELADLTPIAPGATPAPPAPTPPAPAPTPPAPPRVVFDPDRGPFASTSVRVDRDVLTLQTPGGCVLPGDVVMRLKIRSHKPGGRVGSTIRKVLFRLDGKLRATDKHPSFRARFRVHVSPGSRHMLSAHVFLRTRRGRTIDLTLHNHFTACSG</sequence>
<dbReference type="AlphaFoldDB" id="A0A9X3MUI0"/>
<gene>
    <name evidence="3" type="ORF">OM076_14635</name>
</gene>
<keyword evidence="2" id="KW-0732">Signal</keyword>
<evidence type="ECO:0000256" key="1">
    <source>
        <dbReference type="SAM" id="MobiDB-lite"/>
    </source>
</evidence>
<evidence type="ECO:0000256" key="2">
    <source>
        <dbReference type="SAM" id="SignalP"/>
    </source>
</evidence>
<evidence type="ECO:0000313" key="3">
    <source>
        <dbReference type="EMBL" id="MDA0161510.1"/>
    </source>
</evidence>
<feature type="compositionally biased region" description="Pro residues" evidence="1">
    <location>
        <begin position="394"/>
        <end position="412"/>
    </location>
</feature>
<dbReference type="EMBL" id="JAPDOD010000012">
    <property type="protein sequence ID" value="MDA0161510.1"/>
    <property type="molecule type" value="Genomic_DNA"/>
</dbReference>
<dbReference type="Proteomes" id="UP001149140">
    <property type="component" value="Unassembled WGS sequence"/>
</dbReference>
<dbReference type="SUPFAM" id="SSF50939">
    <property type="entry name" value="Sialidases"/>
    <property type="match status" value="1"/>
</dbReference>
<dbReference type="InterPro" id="IPR036278">
    <property type="entry name" value="Sialidase_sf"/>
</dbReference>
<protein>
    <submittedName>
        <fullName evidence="3">Uncharacterized protein</fullName>
    </submittedName>
</protein>
<evidence type="ECO:0000313" key="4">
    <source>
        <dbReference type="Proteomes" id="UP001149140"/>
    </source>
</evidence>
<keyword evidence="4" id="KW-1185">Reference proteome</keyword>
<organism evidence="3 4">
    <name type="scientific">Solirubrobacter ginsenosidimutans</name>
    <dbReference type="NCBI Taxonomy" id="490573"/>
    <lineage>
        <taxon>Bacteria</taxon>
        <taxon>Bacillati</taxon>
        <taxon>Actinomycetota</taxon>
        <taxon>Thermoleophilia</taxon>
        <taxon>Solirubrobacterales</taxon>
        <taxon>Solirubrobacteraceae</taxon>
        <taxon>Solirubrobacter</taxon>
    </lineage>
</organism>
<feature type="signal peptide" evidence="2">
    <location>
        <begin position="1"/>
        <end position="25"/>
    </location>
</feature>
<name>A0A9X3MUI0_9ACTN</name>
<comment type="caution">
    <text evidence="3">The sequence shown here is derived from an EMBL/GenBank/DDBJ whole genome shotgun (WGS) entry which is preliminary data.</text>
</comment>
<feature type="region of interest" description="Disordered" evidence="1">
    <location>
        <begin position="386"/>
        <end position="412"/>
    </location>
</feature>